<proteinExistence type="predicted"/>
<sequence>MGRPAAHPPLRPHRRDQHRPPLLALDLITAGLFVYSQVALVIAVVVGGLILGVLNTVLTESVMEATDLPRAVASSSYSAVRFIGGAVAPPLATILADTVAASTPYFVAGAAVLAATLISVLGVRALARVNGEREPAVIEAQAIALGDA</sequence>
<dbReference type="PANTHER" id="PTHR43683">
    <property type="entry name" value="MULTIDRUG EFFLUX PROTEIN YFMO"/>
    <property type="match status" value="1"/>
</dbReference>
<gene>
    <name evidence="2" type="ORF">GCM10025866_23830</name>
</gene>
<organism evidence="2 3">
    <name type="scientific">Naasia aerilata</name>
    <dbReference type="NCBI Taxonomy" id="1162966"/>
    <lineage>
        <taxon>Bacteria</taxon>
        <taxon>Bacillati</taxon>
        <taxon>Actinomycetota</taxon>
        <taxon>Actinomycetes</taxon>
        <taxon>Micrococcales</taxon>
        <taxon>Microbacteriaceae</taxon>
        <taxon>Naasia</taxon>
    </lineage>
</organism>
<feature type="transmembrane region" description="Helical" evidence="1">
    <location>
        <begin position="105"/>
        <end position="127"/>
    </location>
</feature>
<evidence type="ECO:0008006" key="4">
    <source>
        <dbReference type="Google" id="ProtNLM"/>
    </source>
</evidence>
<keyword evidence="1" id="KW-1133">Transmembrane helix</keyword>
<feature type="transmembrane region" description="Helical" evidence="1">
    <location>
        <begin position="21"/>
        <end position="54"/>
    </location>
</feature>
<dbReference type="Proteomes" id="UP001321498">
    <property type="component" value="Chromosome"/>
</dbReference>
<name>A0ABN6XNA9_9MICO</name>
<keyword evidence="3" id="KW-1185">Reference proteome</keyword>
<evidence type="ECO:0000313" key="2">
    <source>
        <dbReference type="EMBL" id="BDZ46474.1"/>
    </source>
</evidence>
<dbReference type="EMBL" id="AP027731">
    <property type="protein sequence ID" value="BDZ46474.1"/>
    <property type="molecule type" value="Genomic_DNA"/>
</dbReference>
<keyword evidence="1" id="KW-0812">Transmembrane</keyword>
<evidence type="ECO:0000313" key="3">
    <source>
        <dbReference type="Proteomes" id="UP001321498"/>
    </source>
</evidence>
<reference evidence="3" key="1">
    <citation type="journal article" date="2019" name="Int. J. Syst. Evol. Microbiol.">
        <title>The Global Catalogue of Microorganisms (GCM) 10K type strain sequencing project: providing services to taxonomists for standard genome sequencing and annotation.</title>
        <authorList>
            <consortium name="The Broad Institute Genomics Platform"/>
            <consortium name="The Broad Institute Genome Sequencing Center for Infectious Disease"/>
            <person name="Wu L."/>
            <person name="Ma J."/>
        </authorList>
    </citation>
    <scope>NUCLEOTIDE SEQUENCE [LARGE SCALE GENOMIC DNA]</scope>
    <source>
        <strain evidence="3">NBRC 108725</strain>
    </source>
</reference>
<dbReference type="SUPFAM" id="SSF103473">
    <property type="entry name" value="MFS general substrate transporter"/>
    <property type="match status" value="1"/>
</dbReference>
<dbReference type="InterPro" id="IPR036259">
    <property type="entry name" value="MFS_trans_sf"/>
</dbReference>
<evidence type="ECO:0000256" key="1">
    <source>
        <dbReference type="SAM" id="Phobius"/>
    </source>
</evidence>
<protein>
    <recommendedName>
        <fullName evidence="4">Major facilitator superfamily (MFS) profile domain-containing protein</fullName>
    </recommendedName>
</protein>
<accession>A0ABN6XNA9</accession>
<dbReference type="PANTHER" id="PTHR43683:SF1">
    <property type="entry name" value="MULTIDRUG EFFLUX PROTEIN YFMO"/>
    <property type="match status" value="1"/>
</dbReference>
<dbReference type="Gene3D" id="1.20.1250.20">
    <property type="entry name" value="MFS general substrate transporter like domains"/>
    <property type="match status" value="1"/>
</dbReference>
<keyword evidence="1" id="KW-0472">Membrane</keyword>
<dbReference type="InterPro" id="IPR053200">
    <property type="entry name" value="YfmO-like"/>
</dbReference>